<keyword evidence="1" id="KW-1133">Transmembrane helix</keyword>
<keyword evidence="3" id="KW-1185">Reference proteome</keyword>
<keyword evidence="1" id="KW-0472">Membrane</keyword>
<reference evidence="3" key="1">
    <citation type="submission" date="2016-11" db="EMBL/GenBank/DDBJ databases">
        <authorList>
            <person name="Varghese N."/>
            <person name="Submissions S."/>
        </authorList>
    </citation>
    <scope>NUCLEOTIDE SEQUENCE [LARGE SCALE GENOMIC DNA]</scope>
    <source>
        <strain evidence="3">DX253</strain>
    </source>
</reference>
<sequence>MPRNENRGDMPPEFFTLFVVVFVAIGALNVLKPRAMA</sequence>
<keyword evidence="1" id="KW-0812">Transmembrane</keyword>
<evidence type="ECO:0000313" key="3">
    <source>
        <dbReference type="Proteomes" id="UP000184203"/>
    </source>
</evidence>
<name>A0A1M6T1U6_HALPU</name>
<dbReference type="AlphaFoldDB" id="A0A1M6T1U6"/>
<accession>A0A1M6T1U6</accession>
<organism evidence="2 3">
    <name type="scientific">Haladaptatus paucihalophilus DX253</name>
    <dbReference type="NCBI Taxonomy" id="797209"/>
    <lineage>
        <taxon>Archaea</taxon>
        <taxon>Methanobacteriati</taxon>
        <taxon>Methanobacteriota</taxon>
        <taxon>Stenosarchaea group</taxon>
        <taxon>Halobacteria</taxon>
        <taxon>Halobacteriales</taxon>
        <taxon>Haladaptataceae</taxon>
        <taxon>Haladaptatus</taxon>
    </lineage>
</organism>
<dbReference type="EMBL" id="FRAN01000002">
    <property type="protein sequence ID" value="SHK50901.1"/>
    <property type="molecule type" value="Genomic_DNA"/>
</dbReference>
<gene>
    <name evidence="2" type="ORF">SAMN05444342_1496</name>
</gene>
<feature type="transmembrane region" description="Helical" evidence="1">
    <location>
        <begin position="14"/>
        <end position="31"/>
    </location>
</feature>
<protein>
    <submittedName>
        <fullName evidence="2">Uncharacterized protein</fullName>
    </submittedName>
</protein>
<evidence type="ECO:0000256" key="1">
    <source>
        <dbReference type="SAM" id="Phobius"/>
    </source>
</evidence>
<evidence type="ECO:0000313" key="2">
    <source>
        <dbReference type="EMBL" id="SHK50901.1"/>
    </source>
</evidence>
<proteinExistence type="predicted"/>
<dbReference type="Proteomes" id="UP000184203">
    <property type="component" value="Unassembled WGS sequence"/>
</dbReference>